<name>A0A2T4HS52_9SPHN</name>
<dbReference type="EMBL" id="PHHF01000062">
    <property type="protein sequence ID" value="PTD18649.1"/>
    <property type="molecule type" value="Genomic_DNA"/>
</dbReference>
<gene>
    <name evidence="2" type="ORF">CV103_14630</name>
</gene>
<dbReference type="InterPro" id="IPR027417">
    <property type="entry name" value="P-loop_NTPase"/>
</dbReference>
<dbReference type="RefSeq" id="WP_107395358.1">
    <property type="nucleotide sequence ID" value="NZ_PHHF01000062.1"/>
</dbReference>
<dbReference type="SUPFAM" id="SSF52540">
    <property type="entry name" value="P-loop containing nucleoside triphosphate hydrolases"/>
    <property type="match status" value="1"/>
</dbReference>
<dbReference type="Gene3D" id="3.40.50.300">
    <property type="entry name" value="P-loop containing nucleotide triphosphate hydrolases"/>
    <property type="match status" value="1"/>
</dbReference>
<organism evidence="2 3">
    <name type="scientific">Edaphosphingomonas fennica</name>
    <dbReference type="NCBI Taxonomy" id="114404"/>
    <lineage>
        <taxon>Bacteria</taxon>
        <taxon>Pseudomonadati</taxon>
        <taxon>Pseudomonadota</taxon>
        <taxon>Alphaproteobacteria</taxon>
        <taxon>Sphingomonadales</taxon>
        <taxon>Rhizorhabdaceae</taxon>
        <taxon>Edaphosphingomonas</taxon>
    </lineage>
</organism>
<dbReference type="AlphaFoldDB" id="A0A2T4HS52"/>
<reference evidence="2 3" key="1">
    <citation type="submission" date="2017-11" db="EMBL/GenBank/DDBJ databases">
        <title>Sphingomonas oleivorans sp. nov., isolated from oil-contaminated soil.</title>
        <authorList>
            <person name="Wang L."/>
            <person name="Chen L."/>
        </authorList>
    </citation>
    <scope>NUCLEOTIDE SEQUENCE [LARGE SCALE GENOMIC DNA]</scope>
    <source>
        <strain evidence="2 3">K101</strain>
    </source>
</reference>
<keyword evidence="3" id="KW-1185">Reference proteome</keyword>
<dbReference type="Proteomes" id="UP000241206">
    <property type="component" value="Unassembled WGS sequence"/>
</dbReference>
<accession>A0A2T4HS52</accession>
<protein>
    <submittedName>
        <fullName evidence="2">Protein ImuA</fullName>
    </submittedName>
</protein>
<comment type="caution">
    <text evidence="2">The sequence shown here is derived from an EMBL/GenBank/DDBJ whole genome shotgun (WGS) entry which is preliminary data.</text>
</comment>
<dbReference type="PIRSF" id="PIRSF034285">
    <property type="entry name" value="UCP034285"/>
    <property type="match status" value="1"/>
</dbReference>
<feature type="region of interest" description="Disordered" evidence="1">
    <location>
        <begin position="240"/>
        <end position="264"/>
    </location>
</feature>
<sequence>MSALASPDQRPCADQLAALRAQLTQAERLRGPVLAFGVTSLDEPLAGHGLDSCGLHEFAAASAALSDDAATTLFAAGIAARFAGAPGSTVLWALSKFDLYAPGLEQVGLGPDKVLYAQGRKDSEVLALAEDGLRDGALACVLAEVKAADQTATRRLQLAATDGGTPMLLYRRHRARDRCPFDQPSSAMTRWRIGCAPSARLPYPGVGRARWSVELVRQRIGHPFSLEVEACDDQGRLALPASSRDRADTPERARGQAGAVHRAA</sequence>
<dbReference type="InterPro" id="IPR017026">
    <property type="entry name" value="ImuA"/>
</dbReference>
<evidence type="ECO:0000313" key="3">
    <source>
        <dbReference type="Proteomes" id="UP000241206"/>
    </source>
</evidence>
<feature type="compositionally biased region" description="Basic and acidic residues" evidence="1">
    <location>
        <begin position="243"/>
        <end position="254"/>
    </location>
</feature>
<evidence type="ECO:0000313" key="2">
    <source>
        <dbReference type="EMBL" id="PTD18649.1"/>
    </source>
</evidence>
<proteinExistence type="predicted"/>
<evidence type="ECO:0000256" key="1">
    <source>
        <dbReference type="SAM" id="MobiDB-lite"/>
    </source>
</evidence>